<comment type="caution">
    <text evidence="2">The sequence shown here is derived from an EMBL/GenBank/DDBJ whole genome shotgun (WGS) entry which is preliminary data.</text>
</comment>
<dbReference type="EMBL" id="JAUCMX010000028">
    <property type="protein sequence ID" value="KAK3508609.1"/>
    <property type="molecule type" value="Genomic_DNA"/>
</dbReference>
<sequence>PSGALLGDLNLPSDKLQSSGLLALLNSFSLSFNSCPPTNKGGNVLDLVFTCPSPTTDMTATPLHISDHHLNNLHDPNQSGFKAAHSTETAILAVNEKLDAARSAKLSSVLILLDLSAAFDTVNHKTLLSTLRSLGICGTAWEWFASYLDGCSYQVTWKGLTSAPRRLSTGVPQGSVLGPLLFSLYTHSLGKVISLHGFSYHCYADETQLIFSFPPSDTTASARISACLVDISSWMTAHQLKLNLSKTELLVIP</sequence>
<proteinExistence type="predicted"/>
<reference evidence="2" key="1">
    <citation type="submission" date="2023-06" db="EMBL/GenBank/DDBJ databases">
        <title>Male Hemibagrus guttatus genome.</title>
        <authorList>
            <person name="Bian C."/>
        </authorList>
    </citation>
    <scope>NUCLEOTIDE SEQUENCE</scope>
    <source>
        <strain evidence="2">Male_cb2023</strain>
        <tissue evidence="2">Muscle</tissue>
    </source>
</reference>
<name>A0AAE0PVB2_9TELE</name>
<dbReference type="SUPFAM" id="SSF56672">
    <property type="entry name" value="DNA/RNA polymerases"/>
    <property type="match status" value="1"/>
</dbReference>
<dbReference type="AlphaFoldDB" id="A0AAE0PVB2"/>
<dbReference type="Pfam" id="PF00078">
    <property type="entry name" value="RVT_1"/>
    <property type="match status" value="1"/>
</dbReference>
<dbReference type="InterPro" id="IPR043502">
    <property type="entry name" value="DNA/RNA_pol_sf"/>
</dbReference>
<protein>
    <recommendedName>
        <fullName evidence="1">Reverse transcriptase domain-containing protein</fullName>
    </recommendedName>
</protein>
<keyword evidence="3" id="KW-1185">Reference proteome</keyword>
<evidence type="ECO:0000313" key="2">
    <source>
        <dbReference type="EMBL" id="KAK3508609.1"/>
    </source>
</evidence>
<dbReference type="PANTHER" id="PTHR33332">
    <property type="entry name" value="REVERSE TRANSCRIPTASE DOMAIN-CONTAINING PROTEIN"/>
    <property type="match status" value="1"/>
</dbReference>
<gene>
    <name evidence="2" type="ORF">QTP70_035072</name>
</gene>
<evidence type="ECO:0000259" key="1">
    <source>
        <dbReference type="PROSITE" id="PS50878"/>
    </source>
</evidence>
<dbReference type="InterPro" id="IPR000477">
    <property type="entry name" value="RT_dom"/>
</dbReference>
<feature type="non-terminal residue" evidence="2">
    <location>
        <position position="1"/>
    </location>
</feature>
<accession>A0AAE0PVB2</accession>
<dbReference type="CDD" id="cd01650">
    <property type="entry name" value="RT_nLTR_like"/>
    <property type="match status" value="1"/>
</dbReference>
<dbReference type="PROSITE" id="PS50878">
    <property type="entry name" value="RT_POL"/>
    <property type="match status" value="1"/>
</dbReference>
<feature type="domain" description="Reverse transcriptase" evidence="1">
    <location>
        <begin position="1"/>
        <end position="253"/>
    </location>
</feature>
<feature type="non-terminal residue" evidence="2">
    <location>
        <position position="253"/>
    </location>
</feature>
<evidence type="ECO:0000313" key="3">
    <source>
        <dbReference type="Proteomes" id="UP001274896"/>
    </source>
</evidence>
<dbReference type="Proteomes" id="UP001274896">
    <property type="component" value="Unassembled WGS sequence"/>
</dbReference>
<organism evidence="2 3">
    <name type="scientific">Hemibagrus guttatus</name>
    <dbReference type="NCBI Taxonomy" id="175788"/>
    <lineage>
        <taxon>Eukaryota</taxon>
        <taxon>Metazoa</taxon>
        <taxon>Chordata</taxon>
        <taxon>Craniata</taxon>
        <taxon>Vertebrata</taxon>
        <taxon>Euteleostomi</taxon>
        <taxon>Actinopterygii</taxon>
        <taxon>Neopterygii</taxon>
        <taxon>Teleostei</taxon>
        <taxon>Ostariophysi</taxon>
        <taxon>Siluriformes</taxon>
        <taxon>Bagridae</taxon>
        <taxon>Hemibagrus</taxon>
    </lineage>
</organism>